<dbReference type="Gene3D" id="3.30.470.20">
    <property type="entry name" value="ATP-grasp fold, B domain"/>
    <property type="match status" value="1"/>
</dbReference>
<comment type="caution">
    <text evidence="2">The sequence shown here is derived from an EMBL/GenBank/DDBJ whole genome shotgun (WGS) entry which is preliminary data.</text>
</comment>
<dbReference type="InterPro" id="IPR027746">
    <property type="entry name" value="TTL"/>
</dbReference>
<evidence type="ECO:0000313" key="3">
    <source>
        <dbReference type="Proteomes" id="UP001172684"/>
    </source>
</evidence>
<dbReference type="PANTHER" id="PTHR47551">
    <property type="entry name" value="TUBULIN--TYROSINE LIGASE PBY1-RELATED"/>
    <property type="match status" value="1"/>
</dbReference>
<keyword evidence="3" id="KW-1185">Reference proteome</keyword>
<reference evidence="2" key="1">
    <citation type="submission" date="2022-10" db="EMBL/GenBank/DDBJ databases">
        <title>Culturing micro-colonial fungi from biological soil crusts in the Mojave desert and describing Neophaeococcomyces mojavensis, and introducing the new genera and species Taxawa tesnikishii.</title>
        <authorList>
            <person name="Kurbessoian T."/>
            <person name="Stajich J.E."/>
        </authorList>
    </citation>
    <scope>NUCLEOTIDE SEQUENCE</scope>
    <source>
        <strain evidence="2">TK_1</strain>
    </source>
</reference>
<organism evidence="2 3">
    <name type="scientific">Coniosporium apollinis</name>
    <dbReference type="NCBI Taxonomy" id="61459"/>
    <lineage>
        <taxon>Eukaryota</taxon>
        <taxon>Fungi</taxon>
        <taxon>Dikarya</taxon>
        <taxon>Ascomycota</taxon>
        <taxon>Pezizomycotina</taxon>
        <taxon>Dothideomycetes</taxon>
        <taxon>Dothideomycetes incertae sedis</taxon>
        <taxon>Coniosporium</taxon>
    </lineage>
</organism>
<evidence type="ECO:0000256" key="1">
    <source>
        <dbReference type="SAM" id="MobiDB-lite"/>
    </source>
</evidence>
<evidence type="ECO:0000313" key="2">
    <source>
        <dbReference type="EMBL" id="KAJ9662266.1"/>
    </source>
</evidence>
<dbReference type="Proteomes" id="UP001172684">
    <property type="component" value="Unassembled WGS sequence"/>
</dbReference>
<keyword evidence="2" id="KW-0436">Ligase</keyword>
<dbReference type="GO" id="GO:0016874">
    <property type="term" value="F:ligase activity"/>
    <property type="evidence" value="ECO:0007669"/>
    <property type="project" value="UniProtKB-KW"/>
</dbReference>
<feature type="compositionally biased region" description="Acidic residues" evidence="1">
    <location>
        <begin position="184"/>
        <end position="204"/>
    </location>
</feature>
<dbReference type="SUPFAM" id="SSF56059">
    <property type="entry name" value="Glutathione synthetase ATP-binding domain-like"/>
    <property type="match status" value="1"/>
</dbReference>
<dbReference type="PANTHER" id="PTHR47551:SF1">
    <property type="entry name" value="TUBULIN--TYROSINE LIGASE PBY1-RELATED"/>
    <property type="match status" value="1"/>
</dbReference>
<name>A0ABQ9NT31_9PEZI</name>
<feature type="region of interest" description="Disordered" evidence="1">
    <location>
        <begin position="184"/>
        <end position="205"/>
    </location>
</feature>
<sequence length="431" mass="48594">MSSNTAAMFYALIDYEDQYVQPLIISAVKSQLPSSSYKLITSLSDYPSAGGPLLQWRAYESLVFEFALEEPCCLVNSYIIRKALIRKHYLSTTVSNWVTKHPDSVLKKHVKPSVDFELDYAEFLDDALVEAYELRESCARNESELPKNREWWILKPGMSDRGQGIRLFSLESELEDIFRDWEAEQPDSDDEAEHSDSGDAEETETSGVITSQLRHFVAQPYIHPPLTFSEHGHRKFHVRTYVLAVGSLMVYVYKPMLALFAADPYVPPWNCDPEDLRAHLTNTCLQSTGEREGSVHSFWELPDYIPGHTSASQPNLGKWKDAVFTQICAVTGEVFEAAARGMSIHFQTLPSAFEIFGLDFLVDAKGVAWLLEVNAFPDFRQTGDELKGLVQGLFEEVVDVAVAPFFGVGDEGKRAGSERMVRVLDIDLGRR</sequence>
<dbReference type="PROSITE" id="PS51221">
    <property type="entry name" value="TTL"/>
    <property type="match status" value="1"/>
</dbReference>
<gene>
    <name evidence="2" type="primary">PBY1_2</name>
    <name evidence="2" type="ORF">H2201_006197</name>
</gene>
<dbReference type="Pfam" id="PF03133">
    <property type="entry name" value="TTL"/>
    <property type="match status" value="1"/>
</dbReference>
<dbReference type="EMBL" id="JAPDRL010000051">
    <property type="protein sequence ID" value="KAJ9662266.1"/>
    <property type="molecule type" value="Genomic_DNA"/>
</dbReference>
<protein>
    <submittedName>
        <fullName evidence="2">Tubulin--tyrosine ligase pby1</fullName>
    </submittedName>
</protein>
<dbReference type="InterPro" id="IPR004344">
    <property type="entry name" value="TTL/TTLL_fam"/>
</dbReference>
<accession>A0ABQ9NT31</accession>
<proteinExistence type="predicted"/>